<organism evidence="3 4">
    <name type="scientific">Virgisporangium aliadipatigenens</name>
    <dbReference type="NCBI Taxonomy" id="741659"/>
    <lineage>
        <taxon>Bacteria</taxon>
        <taxon>Bacillati</taxon>
        <taxon>Actinomycetota</taxon>
        <taxon>Actinomycetes</taxon>
        <taxon>Micromonosporales</taxon>
        <taxon>Micromonosporaceae</taxon>
        <taxon>Virgisporangium</taxon>
    </lineage>
</organism>
<proteinExistence type="predicted"/>
<dbReference type="Proteomes" id="UP000619260">
    <property type="component" value="Unassembled WGS sequence"/>
</dbReference>
<dbReference type="InterPro" id="IPR049449">
    <property type="entry name" value="TesB_ACOT8-like_N"/>
</dbReference>
<dbReference type="EMBL" id="BOPF01000031">
    <property type="protein sequence ID" value="GIJ49841.1"/>
    <property type="molecule type" value="Genomic_DNA"/>
</dbReference>
<evidence type="ECO:0008006" key="5">
    <source>
        <dbReference type="Google" id="ProtNLM"/>
    </source>
</evidence>
<feature type="domain" description="Acyl-CoA thioesterase-like C-terminal" evidence="2">
    <location>
        <begin position="128"/>
        <end position="265"/>
    </location>
</feature>
<dbReference type="InterPro" id="IPR052389">
    <property type="entry name" value="Sec_Metab_Biosynth-Assoc"/>
</dbReference>
<evidence type="ECO:0000313" key="4">
    <source>
        <dbReference type="Proteomes" id="UP000619260"/>
    </source>
</evidence>
<sequence length="268" mass="28511">MAGFVDATKVAPVADGEWSAELDGQWAVMGRPNGGYLAAVLARAAIASIDAAHPHPLATNAHYLNPPSPGPATIVTETLRRGRSVSQVRTRLIQDGTPCVEGVFTLGRLAPDAEPVWSVEAPPVLPPPQECRLMIPRPSPTVTVEILEVIEQRLDPAVLGHLRGAPDGGGEIRGYVGFVDGTDFDPLGLLFAADALPPASLTVGASGWVPTLEYTVYVRALPAPGPLKVRQRARLIQQPGWMVEECDVWDSADRLVAQAIQLASVRFS</sequence>
<evidence type="ECO:0000259" key="2">
    <source>
        <dbReference type="Pfam" id="PF20789"/>
    </source>
</evidence>
<evidence type="ECO:0000259" key="1">
    <source>
        <dbReference type="Pfam" id="PF13622"/>
    </source>
</evidence>
<dbReference type="InterPro" id="IPR049450">
    <property type="entry name" value="ACOT8-like_C"/>
</dbReference>
<dbReference type="Gene3D" id="2.40.160.210">
    <property type="entry name" value="Acyl-CoA thioesterase, double hotdog domain"/>
    <property type="match status" value="1"/>
</dbReference>
<dbReference type="PANTHER" id="PTHR38110:SF1">
    <property type="entry name" value="THIOESTERASE DOMAIN-CONTAINING PROTEIN"/>
    <property type="match status" value="1"/>
</dbReference>
<dbReference type="RefSeq" id="WP_203903291.1">
    <property type="nucleotide sequence ID" value="NZ_BOPF01000031.1"/>
</dbReference>
<dbReference type="Pfam" id="PF13622">
    <property type="entry name" value="4HBT_3"/>
    <property type="match status" value="1"/>
</dbReference>
<keyword evidence="4" id="KW-1185">Reference proteome</keyword>
<name>A0A8J4DU04_9ACTN</name>
<feature type="domain" description="Acyl-CoA thioesterase-like N-terminal HotDog" evidence="1">
    <location>
        <begin position="23"/>
        <end position="106"/>
    </location>
</feature>
<dbReference type="AlphaFoldDB" id="A0A8J4DU04"/>
<dbReference type="SUPFAM" id="SSF54637">
    <property type="entry name" value="Thioesterase/thiol ester dehydrase-isomerase"/>
    <property type="match status" value="2"/>
</dbReference>
<dbReference type="InterPro" id="IPR029069">
    <property type="entry name" value="HotDog_dom_sf"/>
</dbReference>
<comment type="caution">
    <text evidence="3">The sequence shown here is derived from an EMBL/GenBank/DDBJ whole genome shotgun (WGS) entry which is preliminary data.</text>
</comment>
<dbReference type="InterPro" id="IPR042171">
    <property type="entry name" value="Acyl-CoA_hotdog"/>
</dbReference>
<accession>A0A8J4DU04</accession>
<reference evidence="3" key="1">
    <citation type="submission" date="2021-01" db="EMBL/GenBank/DDBJ databases">
        <title>Whole genome shotgun sequence of Virgisporangium aliadipatigenens NBRC 105644.</title>
        <authorList>
            <person name="Komaki H."/>
            <person name="Tamura T."/>
        </authorList>
    </citation>
    <scope>NUCLEOTIDE SEQUENCE</scope>
    <source>
        <strain evidence="3">NBRC 105644</strain>
    </source>
</reference>
<dbReference type="Pfam" id="PF20789">
    <property type="entry name" value="4HBT_3C"/>
    <property type="match status" value="1"/>
</dbReference>
<gene>
    <name evidence="3" type="ORF">Val02_67270</name>
</gene>
<evidence type="ECO:0000313" key="3">
    <source>
        <dbReference type="EMBL" id="GIJ49841.1"/>
    </source>
</evidence>
<dbReference type="PANTHER" id="PTHR38110">
    <property type="entry name" value="CHROMOSOME 23, WHOLE GENOME SHOTGUN SEQUENCE"/>
    <property type="match status" value="1"/>
</dbReference>
<protein>
    <recommendedName>
        <fullName evidence="5">Thioesterase family protein</fullName>
    </recommendedName>
</protein>